<comment type="caution">
    <text evidence="1">The sequence shown here is derived from an EMBL/GenBank/DDBJ whole genome shotgun (WGS) entry which is preliminary data.</text>
</comment>
<proteinExistence type="predicted"/>
<reference evidence="1 2" key="2">
    <citation type="journal article" date="2016" name="Genome Announc.">
        <title>Draft Genome Sequences of Streptomyces scabiei S58, Streptomyces turgidiscabies T45, and Streptomyces acidiscabies a10, the Pathogens of Potato Common Scab, Isolated in Japan.</title>
        <authorList>
            <person name="Tomihama T."/>
            <person name="Nishi Y."/>
            <person name="Sakai M."/>
            <person name="Ikenaga M."/>
            <person name="Okubo T."/>
            <person name="Ikeda S."/>
        </authorList>
    </citation>
    <scope>NUCLEOTIDE SEQUENCE [LARGE SCALE GENOMIC DNA]</scope>
    <source>
        <strain evidence="1 2">S58</strain>
    </source>
</reference>
<name>A0A100JHZ8_STRSC</name>
<dbReference type="AlphaFoldDB" id="A0A100JHZ8"/>
<dbReference type="EMBL" id="BCMM01000001">
    <property type="protein sequence ID" value="GAQ59890.1"/>
    <property type="molecule type" value="Genomic_DNA"/>
</dbReference>
<evidence type="ECO:0000313" key="2">
    <source>
        <dbReference type="Proteomes" id="UP000067448"/>
    </source>
</evidence>
<protein>
    <submittedName>
        <fullName evidence="1">Uncharacterized protein</fullName>
    </submittedName>
</protein>
<accession>A0A100JHZ8</accession>
<reference evidence="2" key="1">
    <citation type="submission" date="2015-11" db="EMBL/GenBank/DDBJ databases">
        <authorList>
            <consortium name="Cross-ministerial Strategic Innovation Promotion Program (SIP) consortium"/>
            <person name="Tomihama T."/>
            <person name="Ikenaga M."/>
            <person name="Sakai M."/>
            <person name="Okubo T."/>
            <person name="Ikeda S."/>
        </authorList>
    </citation>
    <scope>NUCLEOTIDE SEQUENCE [LARGE SCALE GENOMIC DNA]</scope>
    <source>
        <strain evidence="2">S58</strain>
    </source>
</reference>
<sequence>MQRPVDAIDQVRSVADEHALRPPRADELLGLPGDDPHQFVFPDPDHRHAHRVGVGGRPRPVVTRKLFLDQTNSGFPVDHACRIPY</sequence>
<gene>
    <name evidence="1" type="ORF">SsS58_00228</name>
</gene>
<organism evidence="1 2">
    <name type="scientific">Streptomyces scabiei</name>
    <dbReference type="NCBI Taxonomy" id="1930"/>
    <lineage>
        <taxon>Bacteria</taxon>
        <taxon>Bacillati</taxon>
        <taxon>Actinomycetota</taxon>
        <taxon>Actinomycetes</taxon>
        <taxon>Kitasatosporales</taxon>
        <taxon>Streptomycetaceae</taxon>
        <taxon>Streptomyces</taxon>
    </lineage>
</organism>
<evidence type="ECO:0000313" key="1">
    <source>
        <dbReference type="EMBL" id="GAQ59890.1"/>
    </source>
</evidence>
<dbReference type="Proteomes" id="UP000067448">
    <property type="component" value="Unassembled WGS sequence"/>
</dbReference>
<reference evidence="2" key="3">
    <citation type="submission" date="2016-02" db="EMBL/GenBank/DDBJ databases">
        <title>Draft genome of pathogenic Streptomyces sp. in Japan.</title>
        <authorList>
            <person name="Tomihama T."/>
            <person name="Ikenaga M."/>
            <person name="Sakai M."/>
            <person name="Okubo T."/>
            <person name="Ikeda S."/>
        </authorList>
    </citation>
    <scope>NUCLEOTIDE SEQUENCE [LARGE SCALE GENOMIC DNA]</scope>
    <source>
        <strain evidence="2">S58</strain>
    </source>
</reference>